<dbReference type="SUPFAM" id="SSF63825">
    <property type="entry name" value="YWTD domain"/>
    <property type="match status" value="1"/>
</dbReference>
<dbReference type="OrthoDB" id="1204817at2"/>
<reference evidence="4 5" key="1">
    <citation type="submission" date="2019-06" db="EMBL/GenBank/DDBJ databases">
        <title>Whole genome shotgun sequence of Vibrio inusitatus NBRC 102082.</title>
        <authorList>
            <person name="Hosoyama A."/>
            <person name="Uohara A."/>
            <person name="Ohji S."/>
            <person name="Ichikawa N."/>
        </authorList>
    </citation>
    <scope>NUCLEOTIDE SEQUENCE [LARGE SCALE GENOMIC DNA]</scope>
    <source>
        <strain evidence="4 5">NBRC 102082</strain>
    </source>
</reference>
<dbReference type="InterPro" id="IPR032295">
    <property type="entry name" value="DUF4842"/>
</dbReference>
<keyword evidence="5" id="KW-1185">Reference proteome</keyword>
<feature type="domain" description="GEVED" evidence="2">
    <location>
        <begin position="357"/>
        <end position="432"/>
    </location>
</feature>
<dbReference type="Pfam" id="PF16130">
    <property type="entry name" value="DUF4842"/>
    <property type="match status" value="1"/>
</dbReference>
<feature type="domain" description="DUF6923" evidence="3">
    <location>
        <begin position="44"/>
        <end position="266"/>
    </location>
</feature>
<evidence type="ECO:0000259" key="1">
    <source>
        <dbReference type="Pfam" id="PF16130"/>
    </source>
</evidence>
<dbReference type="InterPro" id="IPR045474">
    <property type="entry name" value="GEVED"/>
</dbReference>
<gene>
    <name evidence="4" type="ORF">VIN01S_10980</name>
</gene>
<dbReference type="Pfam" id="PF21959">
    <property type="entry name" value="DUF6923"/>
    <property type="match status" value="1"/>
</dbReference>
<dbReference type="NCBIfam" id="TIGR04456">
    <property type="entry name" value="LruC_dom"/>
    <property type="match status" value="1"/>
</dbReference>
<comment type="caution">
    <text evidence="4">The sequence shown here is derived from an EMBL/GenBank/DDBJ whole genome shotgun (WGS) entry which is preliminary data.</text>
</comment>
<dbReference type="EMBL" id="BJLF01000004">
    <property type="protein sequence ID" value="GEA50294.1"/>
    <property type="molecule type" value="Genomic_DNA"/>
</dbReference>
<evidence type="ECO:0000259" key="3">
    <source>
        <dbReference type="Pfam" id="PF21959"/>
    </source>
</evidence>
<evidence type="ECO:0000313" key="5">
    <source>
        <dbReference type="Proteomes" id="UP000318717"/>
    </source>
</evidence>
<dbReference type="Proteomes" id="UP000318717">
    <property type="component" value="Unassembled WGS sequence"/>
</dbReference>
<proteinExistence type="predicted"/>
<evidence type="ECO:0000259" key="2">
    <source>
        <dbReference type="Pfam" id="PF20009"/>
    </source>
</evidence>
<evidence type="ECO:0000313" key="4">
    <source>
        <dbReference type="EMBL" id="GEA50294.1"/>
    </source>
</evidence>
<dbReference type="InterPro" id="IPR054215">
    <property type="entry name" value="DUF6923"/>
</dbReference>
<accession>A0A4Y3HVJ4</accession>
<protein>
    <submittedName>
        <fullName evidence="4">LruC domain-containing protein</fullName>
    </submittedName>
</protein>
<dbReference type="Pfam" id="PF20009">
    <property type="entry name" value="GEVED"/>
    <property type="match status" value="1"/>
</dbReference>
<dbReference type="AlphaFoldDB" id="A0A4Y3HVJ4"/>
<dbReference type="InterPro" id="IPR011042">
    <property type="entry name" value="6-blade_b-propeller_TolB-like"/>
</dbReference>
<feature type="domain" description="DUF4842" evidence="1">
    <location>
        <begin position="482"/>
        <end position="700"/>
    </location>
</feature>
<sequence>MSNRKGFNKSLWGILVATGASFIAPETKAAAFETCPSKAYLFQANPVQVYGVNLVTGQTALLQGDTGLNTNINAVGFDFESRYIYGYDTGNKQIVRLGDNFQAEVLNTVGLPTDHTFYVGDVFNNVYFLYRKGKGLFKIDLAALNDDPSTYLVVEQISNTASIQLTDFAFHPGDESLYGIDNSSGILYRFDTSNGAATAIGDTGVTGTFGAGYFDVNGNYYVSRNNDGNIYRVDLSDPAKIAEGDVPAVKFADGPASSQNDGARCANAPLIDEDSMIDFGDAPDSYLTTLMNNGPRHQLDGITYLGNQAPDGEQDGLITPLSDDTTGVADESGVGFVTAIEPGLDSIVSVNASTQGYLSAWFDWNQDGDFDDEGEKVFSDVQLSSGLNALPFTVDYNAVDGRTWTRFRFSQQQGLDYFGGATSGEVEDHPINVSTAGITIRHFPSETGFATLAYEDNWPYTADYDMNDVVMHYRITEVLRDNQVEKSLVQGRLAAVGADYHNGFAVRLQGIQQVDVDTLLTRQYHNGVLLENNGLEFDSSEAIFIIENDLTDYKTNTCSFFRTQIGCAEDENFSFELHITLDSDSDRSSLVAMPYDPFIFATPGYYHGEGLPFQPGRQWEVHLADYAPTEKFNGDAMFNVGVDASNPDQGIYFKTDKNLPWALLMTEEWRWPLERTDLVHAYPEFAEYAESGGKQKNTWHKRNRSIRSKIYDLSN</sequence>
<name>A0A4Y3HVJ4_9VIBR</name>
<organism evidence="4 5">
    <name type="scientific">Vibrio inusitatus NBRC 102082</name>
    <dbReference type="NCBI Taxonomy" id="1219070"/>
    <lineage>
        <taxon>Bacteria</taxon>
        <taxon>Pseudomonadati</taxon>
        <taxon>Pseudomonadota</taxon>
        <taxon>Gammaproteobacteria</taxon>
        <taxon>Vibrionales</taxon>
        <taxon>Vibrionaceae</taxon>
        <taxon>Vibrio</taxon>
    </lineage>
</organism>
<dbReference type="RefSeq" id="WP_141344687.1">
    <property type="nucleotide sequence ID" value="NZ_BJLF01000004.1"/>
</dbReference>
<dbReference type="Gene3D" id="2.120.10.30">
    <property type="entry name" value="TolB, C-terminal domain"/>
    <property type="match status" value="1"/>
</dbReference>
<dbReference type="InterPro" id="IPR031025">
    <property type="entry name" value="LruC_dom"/>
</dbReference>